<dbReference type="Pfam" id="PF08241">
    <property type="entry name" value="Methyltransf_11"/>
    <property type="match status" value="1"/>
</dbReference>
<dbReference type="RefSeq" id="WP_379186011.1">
    <property type="nucleotide sequence ID" value="NZ_JBHSOW010000002.1"/>
</dbReference>
<protein>
    <submittedName>
        <fullName evidence="2">Class I SAM-dependent methyltransferase</fullName>
        <ecNumber evidence="2">2.1.1.222</ecNumber>
        <ecNumber evidence="2">2.1.1.64</ecNumber>
    </submittedName>
</protein>
<dbReference type="InterPro" id="IPR013216">
    <property type="entry name" value="Methyltransf_11"/>
</dbReference>
<proteinExistence type="predicted"/>
<gene>
    <name evidence="2" type="ORF">ACFPYJ_00205</name>
</gene>
<feature type="domain" description="Methyltransferase type 11" evidence="1">
    <location>
        <begin position="42"/>
        <end position="143"/>
    </location>
</feature>
<keyword evidence="2" id="KW-0489">Methyltransferase</keyword>
<dbReference type="SUPFAM" id="SSF53335">
    <property type="entry name" value="S-adenosyl-L-methionine-dependent methyltransferases"/>
    <property type="match status" value="1"/>
</dbReference>
<evidence type="ECO:0000313" key="3">
    <source>
        <dbReference type="Proteomes" id="UP001596047"/>
    </source>
</evidence>
<dbReference type="GO" id="GO:0102208">
    <property type="term" value="F:2-polyprenyl-6-hydroxyphenol methylase activity"/>
    <property type="evidence" value="ECO:0007669"/>
    <property type="project" value="UniProtKB-EC"/>
</dbReference>
<dbReference type="EC" id="2.1.1.222" evidence="2"/>
<reference evidence="3" key="1">
    <citation type="journal article" date="2019" name="Int. J. Syst. Evol. Microbiol.">
        <title>The Global Catalogue of Microorganisms (GCM) 10K type strain sequencing project: providing services to taxonomists for standard genome sequencing and annotation.</title>
        <authorList>
            <consortium name="The Broad Institute Genomics Platform"/>
            <consortium name="The Broad Institute Genome Sequencing Center for Infectious Disease"/>
            <person name="Wu L."/>
            <person name="Ma J."/>
        </authorList>
    </citation>
    <scope>NUCLEOTIDE SEQUENCE [LARGE SCALE GENOMIC DNA]</scope>
    <source>
        <strain evidence="3">CGMCC 1.3240</strain>
    </source>
</reference>
<sequence>MDNVIAYYSSFDEWGRLEREPLEFIINWHYMKQYLPRSGMILDNGAGPGKYAFELAGSGYNVTLSDITPRLVALAQSKADELGLLEQFSGFHVLNAVQLDGIPDESHDASLMLGPLYHLQHADERIAAVRELHRVTKNNGIVFVAFQSRMRMMITSLLYPQSWAPNDNMDAINKFADEGIFNHRDPGRFTGGYYYNVEDIKPFMESYGFETLELIGSSSIGALMDNEQKQYWTDKGDKEKWMDLLIKSAQDSSILGVSSHLLYIGRRR</sequence>
<dbReference type="Gene3D" id="3.40.50.150">
    <property type="entry name" value="Vaccinia Virus protein VP39"/>
    <property type="match status" value="1"/>
</dbReference>
<keyword evidence="3" id="KW-1185">Reference proteome</keyword>
<dbReference type="EC" id="2.1.1.64" evidence="2"/>
<dbReference type="EMBL" id="JBHSOW010000002">
    <property type="protein sequence ID" value="MFC5647571.1"/>
    <property type="molecule type" value="Genomic_DNA"/>
</dbReference>
<dbReference type="GO" id="GO:0061542">
    <property type="term" value="F:3-demethylubiquinol 3-O-methyltransferase activity"/>
    <property type="evidence" value="ECO:0007669"/>
    <property type="project" value="UniProtKB-EC"/>
</dbReference>
<dbReference type="InterPro" id="IPR029063">
    <property type="entry name" value="SAM-dependent_MTases_sf"/>
</dbReference>
<accession>A0ABW0VPA1</accession>
<name>A0ABW0VPA1_9BACL</name>
<evidence type="ECO:0000313" key="2">
    <source>
        <dbReference type="EMBL" id="MFC5647571.1"/>
    </source>
</evidence>
<comment type="caution">
    <text evidence="2">The sequence shown here is derived from an EMBL/GenBank/DDBJ whole genome shotgun (WGS) entry which is preliminary data.</text>
</comment>
<evidence type="ECO:0000259" key="1">
    <source>
        <dbReference type="Pfam" id="PF08241"/>
    </source>
</evidence>
<dbReference type="CDD" id="cd02440">
    <property type="entry name" value="AdoMet_MTases"/>
    <property type="match status" value="1"/>
</dbReference>
<keyword evidence="2" id="KW-0808">Transferase</keyword>
<dbReference type="Proteomes" id="UP001596047">
    <property type="component" value="Unassembled WGS sequence"/>
</dbReference>
<organism evidence="2 3">
    <name type="scientific">Paenibacillus solisilvae</name>
    <dbReference type="NCBI Taxonomy" id="2486751"/>
    <lineage>
        <taxon>Bacteria</taxon>
        <taxon>Bacillati</taxon>
        <taxon>Bacillota</taxon>
        <taxon>Bacilli</taxon>
        <taxon>Bacillales</taxon>
        <taxon>Paenibacillaceae</taxon>
        <taxon>Paenibacillus</taxon>
    </lineage>
</organism>
<dbReference type="GO" id="GO:0032259">
    <property type="term" value="P:methylation"/>
    <property type="evidence" value="ECO:0007669"/>
    <property type="project" value="UniProtKB-KW"/>
</dbReference>